<protein>
    <submittedName>
        <fullName evidence="2">Uncharacterized protein</fullName>
    </submittedName>
</protein>
<feature type="signal peptide" evidence="1">
    <location>
        <begin position="1"/>
        <end position="20"/>
    </location>
</feature>
<evidence type="ECO:0000256" key="1">
    <source>
        <dbReference type="SAM" id="SignalP"/>
    </source>
</evidence>
<keyword evidence="3" id="KW-1185">Reference proteome</keyword>
<proteinExistence type="predicted"/>
<accession>A0A369C4V5</accession>
<dbReference type="AlphaFoldDB" id="A0A369C4V5"/>
<comment type="caution">
    <text evidence="2">The sequence shown here is derived from an EMBL/GenBank/DDBJ whole genome shotgun (WGS) entry which is preliminary data.</text>
</comment>
<evidence type="ECO:0000313" key="2">
    <source>
        <dbReference type="EMBL" id="RCX28078.1"/>
    </source>
</evidence>
<sequence>MKRTLAALLIVLSLSPAARAQDFDMGGSFAWMLEAMMEAMVTFMDRMRDPVGGYGGSPWGGAPGFSNPWSSPWSSVSPWAPGAGGFPGYGGGPWGGGGNPWAGPGGAANYMPKLNGAWYGADGSLLYIQADRFQLGASGGGVVRGAISYLPNGFIDLRPAGGRVMRYEYAVIDDFLLLRDAGGQPVLFHRIPEAYLRGW</sequence>
<feature type="chain" id="PRO_5016588164" evidence="1">
    <location>
        <begin position="21"/>
        <end position="199"/>
    </location>
</feature>
<organism evidence="2 3">
    <name type="scientific">Thioalbus denitrificans</name>
    <dbReference type="NCBI Taxonomy" id="547122"/>
    <lineage>
        <taxon>Bacteria</taxon>
        <taxon>Pseudomonadati</taxon>
        <taxon>Pseudomonadota</taxon>
        <taxon>Gammaproteobacteria</taxon>
        <taxon>Chromatiales</taxon>
        <taxon>Ectothiorhodospiraceae</taxon>
        <taxon>Thioalbus</taxon>
    </lineage>
</organism>
<keyword evidence="1" id="KW-0732">Signal</keyword>
<gene>
    <name evidence="2" type="ORF">DFQ59_108106</name>
</gene>
<dbReference type="RefSeq" id="WP_114280496.1">
    <property type="nucleotide sequence ID" value="NZ_QPJY01000008.1"/>
</dbReference>
<reference evidence="2 3" key="1">
    <citation type="submission" date="2018-07" db="EMBL/GenBank/DDBJ databases">
        <title>Genomic Encyclopedia of Type Strains, Phase IV (KMG-IV): sequencing the most valuable type-strain genomes for metagenomic binning, comparative biology and taxonomic classification.</title>
        <authorList>
            <person name="Goeker M."/>
        </authorList>
    </citation>
    <scope>NUCLEOTIDE SEQUENCE [LARGE SCALE GENOMIC DNA]</scope>
    <source>
        <strain evidence="2 3">DSM 26407</strain>
    </source>
</reference>
<name>A0A369C4V5_9GAMM</name>
<dbReference type="EMBL" id="QPJY01000008">
    <property type="protein sequence ID" value="RCX28078.1"/>
    <property type="molecule type" value="Genomic_DNA"/>
</dbReference>
<evidence type="ECO:0000313" key="3">
    <source>
        <dbReference type="Proteomes" id="UP000252707"/>
    </source>
</evidence>
<dbReference type="Proteomes" id="UP000252707">
    <property type="component" value="Unassembled WGS sequence"/>
</dbReference>